<dbReference type="EMBL" id="KV938095">
    <property type="protein sequence ID" value="PIO26796.1"/>
    <property type="molecule type" value="Genomic_DNA"/>
</dbReference>
<dbReference type="Gene3D" id="1.50.10.20">
    <property type="match status" value="1"/>
</dbReference>
<dbReference type="Pfam" id="PF07678">
    <property type="entry name" value="TED_complement"/>
    <property type="match status" value="1"/>
</dbReference>
<dbReference type="Gene3D" id="2.60.40.690">
    <property type="entry name" value="Alpha-macroglobulin, receptor-binding domain"/>
    <property type="match status" value="1"/>
</dbReference>
<feature type="domain" description="Alpha-macroglobulin-like TED" evidence="2">
    <location>
        <begin position="4"/>
        <end position="124"/>
    </location>
</feature>
<feature type="domain" description="Alpha-macroglobulin receptor-binding" evidence="1">
    <location>
        <begin position="235"/>
        <end position="291"/>
    </location>
</feature>
<sequence length="294" mass="33042">MLNAFTMAGLSEYRDPLKAKLMKKAIVKDGTIHWEREDMPSLWPVPFFLPIYAPAEVQLTAYMLLSMTEEIRQLKNSPVDDTKASSAQKMSIMAQVAMWLVRQQNSRGGFPSTQDTVVTIKALAGFAKMLYTPNSQQTIKVKGDKGEIGNLNLGPENRLVVQRQDLPEVIGDYSLEVEGSGWFLSQTTVKYNVPIPKENAAFSLAVCATSDKCVNGVTKVFNMTVTLEYQGFLNASDMTLIKIRMLSGYRPDFWSLRELENDKKISKSEENGKGELEIYLKSVSNQSNYTFLYT</sequence>
<protein>
    <recommendedName>
        <fullName evidence="5">Alpha-macroglobulin receptor-binding domain-containing protein</fullName>
    </recommendedName>
</protein>
<evidence type="ECO:0000313" key="4">
    <source>
        <dbReference type="Proteomes" id="UP000228934"/>
    </source>
</evidence>
<dbReference type="InterPro" id="IPR009048">
    <property type="entry name" value="A-macroglobulin_rcpt-bd"/>
</dbReference>
<gene>
    <name evidence="3" type="ORF">AB205_0150970</name>
</gene>
<dbReference type="PANTHER" id="PTHR11412:SF173">
    <property type="entry name" value="OVOSTATIN"/>
    <property type="match status" value="1"/>
</dbReference>
<name>A0A2G9RFX0_AQUCT</name>
<evidence type="ECO:0008006" key="5">
    <source>
        <dbReference type="Google" id="ProtNLM"/>
    </source>
</evidence>
<dbReference type="PANTHER" id="PTHR11412">
    <property type="entry name" value="MACROGLOBULIN / COMPLEMENT"/>
    <property type="match status" value="1"/>
</dbReference>
<evidence type="ECO:0000313" key="3">
    <source>
        <dbReference type="EMBL" id="PIO26796.1"/>
    </source>
</evidence>
<dbReference type="Proteomes" id="UP000228934">
    <property type="component" value="Unassembled WGS sequence"/>
</dbReference>
<reference evidence="4" key="1">
    <citation type="journal article" date="2017" name="Nat. Commun.">
        <title>The North American bullfrog draft genome provides insight into hormonal regulation of long noncoding RNA.</title>
        <authorList>
            <person name="Hammond S.A."/>
            <person name="Warren R.L."/>
            <person name="Vandervalk B.P."/>
            <person name="Kucuk E."/>
            <person name="Khan H."/>
            <person name="Gibb E.A."/>
            <person name="Pandoh P."/>
            <person name="Kirk H."/>
            <person name="Zhao Y."/>
            <person name="Jones M."/>
            <person name="Mungall A.J."/>
            <person name="Coope R."/>
            <person name="Pleasance S."/>
            <person name="Moore R.A."/>
            <person name="Holt R.A."/>
            <person name="Round J.M."/>
            <person name="Ohora S."/>
            <person name="Walle B.V."/>
            <person name="Veldhoen N."/>
            <person name="Helbing C.C."/>
            <person name="Birol I."/>
        </authorList>
    </citation>
    <scope>NUCLEOTIDE SEQUENCE [LARGE SCALE GENOMIC DNA]</scope>
</reference>
<organism evidence="3 4">
    <name type="scientific">Aquarana catesbeiana</name>
    <name type="common">American bullfrog</name>
    <name type="synonym">Rana catesbeiana</name>
    <dbReference type="NCBI Taxonomy" id="8400"/>
    <lineage>
        <taxon>Eukaryota</taxon>
        <taxon>Metazoa</taxon>
        <taxon>Chordata</taxon>
        <taxon>Craniata</taxon>
        <taxon>Vertebrata</taxon>
        <taxon>Euteleostomi</taxon>
        <taxon>Amphibia</taxon>
        <taxon>Batrachia</taxon>
        <taxon>Anura</taxon>
        <taxon>Neobatrachia</taxon>
        <taxon>Ranoidea</taxon>
        <taxon>Ranidae</taxon>
        <taxon>Aquarana</taxon>
    </lineage>
</organism>
<keyword evidence="4" id="KW-1185">Reference proteome</keyword>
<dbReference type="AlphaFoldDB" id="A0A2G9RFX0"/>
<accession>A0A2G9RFX0</accession>
<dbReference type="OrthoDB" id="9998011at2759"/>
<feature type="non-terminal residue" evidence="3">
    <location>
        <position position="294"/>
    </location>
</feature>
<evidence type="ECO:0000259" key="2">
    <source>
        <dbReference type="Pfam" id="PF07678"/>
    </source>
</evidence>
<dbReference type="InterPro" id="IPR011626">
    <property type="entry name" value="Alpha-macroglobulin_TED"/>
</dbReference>
<dbReference type="SUPFAM" id="SSF49410">
    <property type="entry name" value="Alpha-macroglobulin receptor domain"/>
    <property type="match status" value="1"/>
</dbReference>
<dbReference type="InterPro" id="IPR036595">
    <property type="entry name" value="A-macroglobulin_rcpt-bd_sf"/>
</dbReference>
<dbReference type="InterPro" id="IPR050473">
    <property type="entry name" value="A2M/Complement_sys"/>
</dbReference>
<proteinExistence type="predicted"/>
<dbReference type="InterPro" id="IPR008930">
    <property type="entry name" value="Terpenoid_cyclase/PrenylTrfase"/>
</dbReference>
<dbReference type="GO" id="GO:0005615">
    <property type="term" value="C:extracellular space"/>
    <property type="evidence" value="ECO:0007669"/>
    <property type="project" value="InterPro"/>
</dbReference>
<dbReference type="SUPFAM" id="SSF48239">
    <property type="entry name" value="Terpenoid cyclases/Protein prenyltransferases"/>
    <property type="match status" value="1"/>
</dbReference>
<dbReference type="Pfam" id="PF07677">
    <property type="entry name" value="A2M_recep"/>
    <property type="match status" value="1"/>
</dbReference>
<evidence type="ECO:0000259" key="1">
    <source>
        <dbReference type="Pfam" id="PF07677"/>
    </source>
</evidence>